<dbReference type="EMBL" id="PHNJ01000026">
    <property type="protein sequence ID" value="TYL35960.1"/>
    <property type="molecule type" value="Genomic_DNA"/>
</dbReference>
<dbReference type="AlphaFoldDB" id="A0A8J8PWX4"/>
<dbReference type="Proteomes" id="UP000766904">
    <property type="component" value="Unassembled WGS sequence"/>
</dbReference>
<feature type="compositionally biased region" description="Polar residues" evidence="1">
    <location>
        <begin position="1"/>
        <end position="18"/>
    </location>
</feature>
<evidence type="ECO:0000313" key="2">
    <source>
        <dbReference type="EMBL" id="TYL35960.1"/>
    </source>
</evidence>
<accession>A0A8J8PWX4</accession>
<feature type="region of interest" description="Disordered" evidence="1">
    <location>
        <begin position="1"/>
        <end position="38"/>
    </location>
</feature>
<protein>
    <submittedName>
        <fullName evidence="2">Uncharacterized protein</fullName>
    </submittedName>
</protein>
<sequence>MESDDTSLNGKHTEQYTTEHPAPQRPKDASQCADPPAVPDRYAALNLAQDETYIYDQGDPDAWIQSDTARSLEQIA</sequence>
<keyword evidence="3" id="KW-1185">Reference proteome</keyword>
<reference evidence="2" key="1">
    <citation type="submission" date="2017-11" db="EMBL/GenBank/DDBJ databases">
        <authorList>
            <person name="Kajale S.C."/>
            <person name="Sharma A."/>
        </authorList>
    </citation>
    <scope>NUCLEOTIDE SEQUENCE</scope>
    <source>
        <strain evidence="2">LS1_42</strain>
    </source>
</reference>
<comment type="caution">
    <text evidence="2">The sequence shown here is derived from an EMBL/GenBank/DDBJ whole genome shotgun (WGS) entry which is preliminary data.</text>
</comment>
<gene>
    <name evidence="2" type="ORF">CV102_25130</name>
</gene>
<evidence type="ECO:0000256" key="1">
    <source>
        <dbReference type="SAM" id="MobiDB-lite"/>
    </source>
</evidence>
<evidence type="ECO:0000313" key="3">
    <source>
        <dbReference type="Proteomes" id="UP000766904"/>
    </source>
</evidence>
<organism evidence="2 3">
    <name type="scientific">Natronococcus pandeyae</name>
    <dbReference type="NCBI Taxonomy" id="2055836"/>
    <lineage>
        <taxon>Archaea</taxon>
        <taxon>Methanobacteriati</taxon>
        <taxon>Methanobacteriota</taxon>
        <taxon>Stenosarchaea group</taxon>
        <taxon>Halobacteria</taxon>
        <taxon>Halobacteriales</taxon>
        <taxon>Natrialbaceae</taxon>
        <taxon>Natronococcus</taxon>
    </lineage>
</organism>
<proteinExistence type="predicted"/>
<name>A0A8J8PWX4_9EURY</name>